<evidence type="ECO:0000313" key="2">
    <source>
        <dbReference type="EMBL" id="RLN05085.1"/>
    </source>
</evidence>
<comment type="caution">
    <text evidence="2">The sequence shown here is derived from an EMBL/GenBank/DDBJ whole genome shotgun (WGS) entry which is preliminary data.</text>
</comment>
<proteinExistence type="predicted"/>
<feature type="compositionally biased region" description="Basic and acidic residues" evidence="1">
    <location>
        <begin position="233"/>
        <end position="255"/>
    </location>
</feature>
<organism evidence="2 3">
    <name type="scientific">Panicum miliaceum</name>
    <name type="common">Proso millet</name>
    <name type="synonym">Broomcorn millet</name>
    <dbReference type="NCBI Taxonomy" id="4540"/>
    <lineage>
        <taxon>Eukaryota</taxon>
        <taxon>Viridiplantae</taxon>
        <taxon>Streptophyta</taxon>
        <taxon>Embryophyta</taxon>
        <taxon>Tracheophyta</taxon>
        <taxon>Spermatophyta</taxon>
        <taxon>Magnoliopsida</taxon>
        <taxon>Liliopsida</taxon>
        <taxon>Poales</taxon>
        <taxon>Poaceae</taxon>
        <taxon>PACMAD clade</taxon>
        <taxon>Panicoideae</taxon>
        <taxon>Panicodae</taxon>
        <taxon>Paniceae</taxon>
        <taxon>Panicinae</taxon>
        <taxon>Panicum</taxon>
        <taxon>Panicum sect. Panicum</taxon>
    </lineage>
</organism>
<evidence type="ECO:0000313" key="3">
    <source>
        <dbReference type="Proteomes" id="UP000275267"/>
    </source>
</evidence>
<reference evidence="3" key="1">
    <citation type="journal article" date="2019" name="Nat. Commun.">
        <title>The genome of broomcorn millet.</title>
        <authorList>
            <person name="Zou C."/>
            <person name="Miki D."/>
            <person name="Li D."/>
            <person name="Tang Q."/>
            <person name="Xiao L."/>
            <person name="Rajput S."/>
            <person name="Deng P."/>
            <person name="Jia W."/>
            <person name="Huang R."/>
            <person name="Zhang M."/>
            <person name="Sun Y."/>
            <person name="Hu J."/>
            <person name="Fu X."/>
            <person name="Schnable P.S."/>
            <person name="Li F."/>
            <person name="Zhang H."/>
            <person name="Feng B."/>
            <person name="Zhu X."/>
            <person name="Liu R."/>
            <person name="Schnable J.C."/>
            <person name="Zhu J.-K."/>
            <person name="Zhang H."/>
        </authorList>
    </citation>
    <scope>NUCLEOTIDE SEQUENCE [LARGE SCALE GENOMIC DNA]</scope>
</reference>
<dbReference type="STRING" id="4540.A0A3L6RMR3"/>
<gene>
    <name evidence="2" type="ORF">C2845_PM13G01970</name>
</gene>
<dbReference type="AlphaFoldDB" id="A0A3L6RMR3"/>
<sequence>MVKVGYGALCYQTKWGLNISLSLWAKCPWVRMGRDAGGARVPLCSPPPLPNSFACSPLWPPAAAALLAPDSSPPPTPQVRTSSALMLRVSTPLRSLLSSMASGPPRRWLPTLAQRGASVTAALRLNPLLRHVSRFPHGSRNMASGSGVKLEELVKPDRRRLIPSANDHTTKNIMISMDKHFPITRGMDNEENRDAIEEFIAHHGNVHPANIEDGNKIAMYHDEDVRVTTMEVTDGKQDRRGAIKEVPDGDDERGQRVSVVSDDDT</sequence>
<evidence type="ECO:0000256" key="1">
    <source>
        <dbReference type="SAM" id="MobiDB-lite"/>
    </source>
</evidence>
<accession>A0A3L6RMR3</accession>
<dbReference type="Proteomes" id="UP000275267">
    <property type="component" value="Unassembled WGS sequence"/>
</dbReference>
<protein>
    <submittedName>
        <fullName evidence="2">Uncharacterized protein</fullName>
    </submittedName>
</protein>
<feature type="region of interest" description="Disordered" evidence="1">
    <location>
        <begin position="232"/>
        <end position="265"/>
    </location>
</feature>
<name>A0A3L6RMR3_PANMI</name>
<keyword evidence="3" id="KW-1185">Reference proteome</keyword>
<dbReference type="EMBL" id="PQIB02000008">
    <property type="protein sequence ID" value="RLN05085.1"/>
    <property type="molecule type" value="Genomic_DNA"/>
</dbReference>
<dbReference type="OrthoDB" id="691421at2759"/>